<feature type="compositionally biased region" description="Polar residues" evidence="1">
    <location>
        <begin position="831"/>
        <end position="840"/>
    </location>
</feature>
<feature type="compositionally biased region" description="Low complexity" evidence="1">
    <location>
        <begin position="406"/>
        <end position="430"/>
    </location>
</feature>
<evidence type="ECO:0000313" key="3">
    <source>
        <dbReference type="Proteomes" id="UP001498398"/>
    </source>
</evidence>
<feature type="compositionally biased region" description="Polar residues" evidence="1">
    <location>
        <begin position="729"/>
        <end position="740"/>
    </location>
</feature>
<feature type="region of interest" description="Disordered" evidence="1">
    <location>
        <begin position="400"/>
        <end position="454"/>
    </location>
</feature>
<protein>
    <submittedName>
        <fullName evidence="2">Uncharacterized protein</fullName>
    </submittedName>
</protein>
<feature type="region of interest" description="Disordered" evidence="1">
    <location>
        <begin position="541"/>
        <end position="713"/>
    </location>
</feature>
<reference evidence="2 3" key="1">
    <citation type="submission" date="2024-01" db="EMBL/GenBank/DDBJ databases">
        <title>A draft genome for the cacao thread blight pathogen Marasmiellus scandens.</title>
        <authorList>
            <person name="Baruah I.K."/>
            <person name="Leung J."/>
            <person name="Bukari Y."/>
            <person name="Amoako-Attah I."/>
            <person name="Meinhardt L.W."/>
            <person name="Bailey B.A."/>
            <person name="Cohen S.P."/>
        </authorList>
    </citation>
    <scope>NUCLEOTIDE SEQUENCE [LARGE SCALE GENOMIC DNA]</scope>
    <source>
        <strain evidence="2 3">GH-19</strain>
    </source>
</reference>
<dbReference type="Proteomes" id="UP001498398">
    <property type="component" value="Unassembled WGS sequence"/>
</dbReference>
<feature type="region of interest" description="Disordered" evidence="1">
    <location>
        <begin position="299"/>
        <end position="368"/>
    </location>
</feature>
<evidence type="ECO:0000256" key="1">
    <source>
        <dbReference type="SAM" id="MobiDB-lite"/>
    </source>
</evidence>
<feature type="compositionally biased region" description="Polar residues" evidence="1">
    <location>
        <begin position="579"/>
        <end position="591"/>
    </location>
</feature>
<feature type="compositionally biased region" description="Basic residues" evidence="1">
    <location>
        <begin position="613"/>
        <end position="622"/>
    </location>
</feature>
<sequence>MPGRGPTRRYTQEEEDELIAYFALSIDIPPSKRSSAHSYRDFTARKASDCWKWASQRSIEAWRVHYYLKREYFDRRIEEVRQGLQQSGMLQFFVDHLRERINFLHSGLSTSAEKDSETDGETSDDYSEGSSELGYDSDDSRVTRVSRSPSSITDSRPGRRRRFDDMDSDLTFVIENPGEKLVSKIPVLQTEGLSRSQDTDSECNGSLEHTLIDDGDTTDGEWSEDEEHGLLLETEQETNGLPTSTILSPQTPSEGHQSNDQFIISTPESYHCHAASVSLASRINSFIPVDVPRLAPAHSEPLTQHTPETSSLVTQSASQYSAPEPLQADTTHCQRPSRVKKPSARQGTPEPLTQPLHPARPTRPKRPRVYRRYTELSASQALAKPLTPLTIRLPPRFLSFHAPRQPASSDSASTGSESTVSGSTVPSTSTKPPRTVFKKTVSAPPELSKSRPKESFNAMTGVVDSISVYLARAPSVVNGKARSDVRGSPPDDPFLDGFILPPKQKRKRYGEKPDLDGSSSGVLEGIGSIPVACEAMEVDVESNGVSHDHGQTMHNAPSQVLTPATLQDDPHVDEAGRMTTGTDSASVNDGTGTPAGVTPSASADSLPQSIVPQKRKRGRPRKNPPPEAVPVPAKLPTPAAASPEANTSAGNAQPQTLVPKKRKRGRPKKETLPIGLVPSLSDEFPEPVSNPDATQTPVSSNDPHVPVSEPSRQIRSIVAPTMTGVQLERSLSTSTVNGPSRTPMVKTPALPSESASSSVGIGSSSNLWTYRPLPIRRDGEQTAALAGTSLRSSVNHSVPPAAAAMTMDPGDIRSASTSSGPQYRHREIHRSTASTSGTSTVPDPSSSSHPGVVPVSSQTVTEVQETPRASSGAPSLSTTSASTVLPALTGKPQWGTTPASLMALINLS</sequence>
<feature type="compositionally biased region" description="Pro residues" evidence="1">
    <location>
        <begin position="623"/>
        <end position="635"/>
    </location>
</feature>
<feature type="compositionally biased region" description="Low complexity" evidence="1">
    <location>
        <begin position="752"/>
        <end position="765"/>
    </location>
</feature>
<feature type="region of interest" description="Disordered" evidence="1">
    <location>
        <begin position="110"/>
        <end position="163"/>
    </location>
</feature>
<feature type="compositionally biased region" description="Low complexity" evidence="1">
    <location>
        <begin position="841"/>
        <end position="857"/>
    </location>
</feature>
<feature type="region of interest" description="Disordered" evidence="1">
    <location>
        <begin position="192"/>
        <end position="226"/>
    </location>
</feature>
<feature type="compositionally biased region" description="Polar residues" evidence="1">
    <location>
        <begin position="858"/>
        <end position="883"/>
    </location>
</feature>
<feature type="region of interest" description="Disordered" evidence="1">
    <location>
        <begin position="478"/>
        <end position="523"/>
    </location>
</feature>
<comment type="caution">
    <text evidence="2">The sequence shown here is derived from an EMBL/GenBank/DDBJ whole genome shotgun (WGS) entry which is preliminary data.</text>
</comment>
<keyword evidence="3" id="KW-1185">Reference proteome</keyword>
<dbReference type="EMBL" id="JBANRG010000028">
    <property type="protein sequence ID" value="KAK7452682.1"/>
    <property type="molecule type" value="Genomic_DNA"/>
</dbReference>
<dbReference type="InterPro" id="IPR000116">
    <property type="entry name" value="HMGA"/>
</dbReference>
<feature type="compositionally biased region" description="Polar residues" evidence="1">
    <location>
        <begin position="301"/>
        <end position="321"/>
    </location>
</feature>
<feature type="region of interest" description="Disordered" evidence="1">
    <location>
        <begin position="728"/>
        <end position="768"/>
    </location>
</feature>
<feature type="region of interest" description="Disordered" evidence="1">
    <location>
        <begin position="781"/>
        <end position="896"/>
    </location>
</feature>
<gene>
    <name evidence="2" type="ORF">VKT23_012083</name>
</gene>
<feature type="compositionally biased region" description="Polar residues" evidence="1">
    <location>
        <begin position="599"/>
        <end position="611"/>
    </location>
</feature>
<evidence type="ECO:0000313" key="2">
    <source>
        <dbReference type="EMBL" id="KAK7452682.1"/>
    </source>
</evidence>
<name>A0ABR1J6W4_9AGAR</name>
<feature type="compositionally biased region" description="Polar residues" evidence="1">
    <location>
        <begin position="644"/>
        <end position="656"/>
    </location>
</feature>
<organism evidence="2 3">
    <name type="scientific">Marasmiellus scandens</name>
    <dbReference type="NCBI Taxonomy" id="2682957"/>
    <lineage>
        <taxon>Eukaryota</taxon>
        <taxon>Fungi</taxon>
        <taxon>Dikarya</taxon>
        <taxon>Basidiomycota</taxon>
        <taxon>Agaricomycotina</taxon>
        <taxon>Agaricomycetes</taxon>
        <taxon>Agaricomycetidae</taxon>
        <taxon>Agaricales</taxon>
        <taxon>Marasmiineae</taxon>
        <taxon>Omphalotaceae</taxon>
        <taxon>Marasmiellus</taxon>
    </lineage>
</organism>
<dbReference type="PRINTS" id="PR00930">
    <property type="entry name" value="HIGHMOBLTYIY"/>
</dbReference>
<feature type="compositionally biased region" description="Acidic residues" evidence="1">
    <location>
        <begin position="118"/>
        <end position="127"/>
    </location>
</feature>
<proteinExistence type="predicted"/>
<feature type="compositionally biased region" description="Polar residues" evidence="1">
    <location>
        <begin position="691"/>
        <end position="702"/>
    </location>
</feature>
<feature type="compositionally biased region" description="Polar residues" evidence="1">
    <location>
        <begin position="552"/>
        <end position="565"/>
    </location>
</feature>
<accession>A0ABR1J6W4</accession>
<feature type="compositionally biased region" description="Acidic residues" evidence="1">
    <location>
        <begin position="213"/>
        <end position="226"/>
    </location>
</feature>